<accession>A0A4R0R9E3</accession>
<feature type="signal peptide" evidence="2">
    <location>
        <begin position="1"/>
        <end position="17"/>
    </location>
</feature>
<gene>
    <name evidence="3" type="ORF">EIP91_007854</name>
</gene>
<dbReference type="Proteomes" id="UP000292702">
    <property type="component" value="Unassembled WGS sequence"/>
</dbReference>
<dbReference type="AlphaFoldDB" id="A0A4R0R9E3"/>
<feature type="chain" id="PRO_5020630493" evidence="2">
    <location>
        <begin position="18"/>
        <end position="121"/>
    </location>
</feature>
<keyword evidence="2" id="KW-0732">Signal</keyword>
<evidence type="ECO:0000256" key="1">
    <source>
        <dbReference type="SAM" id="MobiDB-lite"/>
    </source>
</evidence>
<dbReference type="EMBL" id="RWJN01000426">
    <property type="protein sequence ID" value="TCD61835.1"/>
    <property type="molecule type" value="Genomic_DNA"/>
</dbReference>
<protein>
    <submittedName>
        <fullName evidence="3">Uncharacterized protein</fullName>
    </submittedName>
</protein>
<evidence type="ECO:0000313" key="4">
    <source>
        <dbReference type="Proteomes" id="UP000292702"/>
    </source>
</evidence>
<proteinExistence type="predicted"/>
<name>A0A4R0R9E3_9APHY</name>
<feature type="compositionally biased region" description="Polar residues" evidence="1">
    <location>
        <begin position="74"/>
        <end position="88"/>
    </location>
</feature>
<evidence type="ECO:0000256" key="2">
    <source>
        <dbReference type="SAM" id="SignalP"/>
    </source>
</evidence>
<comment type="caution">
    <text evidence="3">The sequence shown here is derived from an EMBL/GenBank/DDBJ whole genome shotgun (WGS) entry which is preliminary data.</text>
</comment>
<evidence type="ECO:0000313" key="3">
    <source>
        <dbReference type="EMBL" id="TCD61835.1"/>
    </source>
</evidence>
<feature type="region of interest" description="Disordered" evidence="1">
    <location>
        <begin position="66"/>
        <end position="121"/>
    </location>
</feature>
<reference evidence="3 4" key="1">
    <citation type="submission" date="2018-11" db="EMBL/GenBank/DDBJ databases">
        <title>Genome assembly of Steccherinum ochraceum LE-BIN_3174, the white-rot fungus of the Steccherinaceae family (The Residual Polyporoid clade, Polyporales, Basidiomycota).</title>
        <authorList>
            <person name="Fedorova T.V."/>
            <person name="Glazunova O.A."/>
            <person name="Landesman E.O."/>
            <person name="Moiseenko K.V."/>
            <person name="Psurtseva N.V."/>
            <person name="Savinova O.S."/>
            <person name="Shakhova N.V."/>
            <person name="Tyazhelova T.V."/>
            <person name="Vasina D.V."/>
        </authorList>
    </citation>
    <scope>NUCLEOTIDE SEQUENCE [LARGE SCALE GENOMIC DNA]</scope>
    <source>
        <strain evidence="3 4">LE-BIN_3174</strain>
    </source>
</reference>
<organism evidence="3 4">
    <name type="scientific">Steccherinum ochraceum</name>
    <dbReference type="NCBI Taxonomy" id="92696"/>
    <lineage>
        <taxon>Eukaryota</taxon>
        <taxon>Fungi</taxon>
        <taxon>Dikarya</taxon>
        <taxon>Basidiomycota</taxon>
        <taxon>Agaricomycotina</taxon>
        <taxon>Agaricomycetes</taxon>
        <taxon>Polyporales</taxon>
        <taxon>Steccherinaceae</taxon>
        <taxon>Steccherinum</taxon>
    </lineage>
</organism>
<sequence length="121" mass="12683">MRSTLIFAALACTFALAAPTSVPRDISPRVELADLVLRGVGKTFNARDLPFATSTSLTKRGNFLVLPSRPKPGAQNNQASNVETNGASVGQPHDANVPPGEGPHPNIPNIIVTPPPEDLVP</sequence>
<keyword evidence="4" id="KW-1185">Reference proteome</keyword>